<dbReference type="Proteomes" id="UP000095672">
    <property type="component" value="Chromosome"/>
</dbReference>
<accession>A0A1C9W3S2</accession>
<dbReference type="Pfam" id="PF08534">
    <property type="entry name" value="Redoxin"/>
    <property type="match status" value="1"/>
</dbReference>
<evidence type="ECO:0000259" key="1">
    <source>
        <dbReference type="Pfam" id="PF08534"/>
    </source>
</evidence>
<keyword evidence="3" id="KW-1185">Reference proteome</keyword>
<dbReference type="Gene3D" id="3.40.30.10">
    <property type="entry name" value="Glutaredoxin"/>
    <property type="match status" value="1"/>
</dbReference>
<name>A0A1C9W3S2_9GAMM</name>
<dbReference type="KEGG" id="micc:AUP74_00302"/>
<dbReference type="GO" id="GO:0016491">
    <property type="term" value="F:oxidoreductase activity"/>
    <property type="evidence" value="ECO:0007669"/>
    <property type="project" value="InterPro"/>
</dbReference>
<dbReference type="InterPro" id="IPR013740">
    <property type="entry name" value="Redoxin"/>
</dbReference>
<dbReference type="PANTHER" id="PTHR42852:SF13">
    <property type="entry name" value="PROTEIN DIPZ"/>
    <property type="match status" value="1"/>
</dbReference>
<dbReference type="InterPro" id="IPR050553">
    <property type="entry name" value="Thioredoxin_ResA/DsbE_sf"/>
</dbReference>
<dbReference type="RefSeq" id="WP_069946002.1">
    <property type="nucleotide sequence ID" value="NZ_CP014143.1"/>
</dbReference>
<dbReference type="InterPro" id="IPR036249">
    <property type="entry name" value="Thioredoxin-like_sf"/>
</dbReference>
<dbReference type="PANTHER" id="PTHR42852">
    <property type="entry name" value="THIOL:DISULFIDE INTERCHANGE PROTEIN DSBE"/>
    <property type="match status" value="1"/>
</dbReference>
<dbReference type="SUPFAM" id="SSF52833">
    <property type="entry name" value="Thioredoxin-like"/>
    <property type="match status" value="1"/>
</dbReference>
<dbReference type="OrthoDB" id="9811352at2"/>
<evidence type="ECO:0000313" key="2">
    <source>
        <dbReference type="EMBL" id="AOS95774.1"/>
    </source>
</evidence>
<dbReference type="AlphaFoldDB" id="A0A1C9W3S2"/>
<reference evidence="3" key="1">
    <citation type="submission" date="2016-01" db="EMBL/GenBank/DDBJ databases">
        <title>Complete genome sequence of Microbulbifer sp. CCB-MM1, a halophile isolated from Matang Mangrove Forest, Perak.</title>
        <authorList>
            <person name="Moh T.H."/>
            <person name="Dinesh B."/>
            <person name="Lau N.-S."/>
            <person name="Go F."/>
            <person name="Alexander Chong S.-C."/>
        </authorList>
    </citation>
    <scope>NUCLEOTIDE SEQUENCE [LARGE SCALE GENOMIC DNA]</scope>
    <source>
        <strain evidence="3">CCB-MM1</strain>
    </source>
</reference>
<gene>
    <name evidence="2" type="ORF">AUP74_00302</name>
</gene>
<protein>
    <recommendedName>
        <fullName evidence="1">Redoxin domain-containing protein</fullName>
    </recommendedName>
</protein>
<evidence type="ECO:0000313" key="3">
    <source>
        <dbReference type="Proteomes" id="UP000095672"/>
    </source>
</evidence>
<feature type="domain" description="Redoxin" evidence="1">
    <location>
        <begin position="7"/>
        <end position="136"/>
    </location>
</feature>
<dbReference type="EMBL" id="CP014143">
    <property type="protein sequence ID" value="AOS95774.1"/>
    <property type="molecule type" value="Genomic_DNA"/>
</dbReference>
<organism evidence="2 3">
    <name type="scientific">Microbulbifer aggregans</name>
    <dbReference type="NCBI Taxonomy" id="1769779"/>
    <lineage>
        <taxon>Bacteria</taxon>
        <taxon>Pseudomonadati</taxon>
        <taxon>Pseudomonadota</taxon>
        <taxon>Gammaproteobacteria</taxon>
        <taxon>Cellvibrionales</taxon>
        <taxon>Microbulbiferaceae</taxon>
        <taxon>Microbulbifer</taxon>
    </lineage>
</organism>
<sequence>MKYPSAPEIAAAAWLNTDSPLSMRALRGRVVMLHAFQMLCPACVTRATPQASAVADCFADEDFQLIGLHTVFEHHRVMNPDALRVYVAEFQLQFPIAIDQPAENSPVPVTMARLELQGTPSTVLVDRTGNIRFSHFGILSDMQLGAMVGQLLAE</sequence>
<proteinExistence type="predicted"/>